<protein>
    <recommendedName>
        <fullName evidence="1">Secretion system C-terminal sorting domain-containing protein</fullName>
    </recommendedName>
</protein>
<gene>
    <name evidence="2" type="ORF">PEDI_16980</name>
</gene>
<evidence type="ECO:0000313" key="3">
    <source>
        <dbReference type="Proteomes" id="UP001310022"/>
    </source>
</evidence>
<name>A0AAN4VW98_9BACT</name>
<organism evidence="2 3">
    <name type="scientific">Persicobacter diffluens</name>
    <dbReference type="NCBI Taxonomy" id="981"/>
    <lineage>
        <taxon>Bacteria</taxon>
        <taxon>Pseudomonadati</taxon>
        <taxon>Bacteroidota</taxon>
        <taxon>Cytophagia</taxon>
        <taxon>Cytophagales</taxon>
        <taxon>Persicobacteraceae</taxon>
        <taxon>Persicobacter</taxon>
    </lineage>
</organism>
<dbReference type="AlphaFoldDB" id="A0AAN4VW98"/>
<sequence>MSKRIFILFILGYFLFPTAKAQLVQLPLQRDLSQQNFRITASEDTLPKLPFFDDVSQASFLPDTSWWKNTNTVTVRSGIDINSLSYQVMVFDGLKADGTPYNTTNPTTYGPTDSLVSCPINMLEVADSEVADTYLTFFLQKGGQANPPNARDILRLSFFDKDSEWEEVWEINGDDESMPDTETFYMFAIPFESRYIHEGFKFKFQAFGNQSGSFDNWIMNYVHLDKRRGLENPDNPTANDRAYIDRALTRRPSSPFAPYTMLPMKQYLEDPEGFTAVSHAEMYNLNNSEQLVSFNFTISDTTTNSVLDKPDEATLLPIIPAFGTLDITSSAINTNNLLAGDPDSLYMELEYSISTNDDFLVRWQENGVDVIAEDINLRMNDTTRSIVVIDNILAYDDGEAEYAAGIAQQAGQLAYEFNIPTEDIMTGISIAWRNEAYGQGGASFTLKIWEDLEEEPIYEQATITIAGSPENPYSFYSIGYLPISGKFYVGYEQNTNNRLAIGLDKDNDASAFMYFNTKGIWESNILEDEETGETVAGVEGALMIRPTFLKINEEIPVDNEKAREQVKLYPNPNRGSFHINYPVEAIQISDMAGRSIPHQLINNFSDSQVILDQVKAGLYIVRYRIAGEWQNQKMIIQP</sequence>
<keyword evidence="3" id="KW-1185">Reference proteome</keyword>
<dbReference type="NCBIfam" id="TIGR04183">
    <property type="entry name" value="Por_Secre_tail"/>
    <property type="match status" value="1"/>
</dbReference>
<proteinExistence type="predicted"/>
<evidence type="ECO:0000259" key="1">
    <source>
        <dbReference type="Pfam" id="PF18962"/>
    </source>
</evidence>
<dbReference type="Proteomes" id="UP001310022">
    <property type="component" value="Unassembled WGS sequence"/>
</dbReference>
<dbReference type="Pfam" id="PF18962">
    <property type="entry name" value="Por_Secre_tail"/>
    <property type="match status" value="1"/>
</dbReference>
<dbReference type="EMBL" id="BQKE01000001">
    <property type="protein sequence ID" value="GJM61146.1"/>
    <property type="molecule type" value="Genomic_DNA"/>
</dbReference>
<dbReference type="InterPro" id="IPR026444">
    <property type="entry name" value="Secre_tail"/>
</dbReference>
<feature type="domain" description="Secretion system C-terminal sorting" evidence="1">
    <location>
        <begin position="568"/>
        <end position="636"/>
    </location>
</feature>
<dbReference type="RefSeq" id="WP_338236749.1">
    <property type="nucleotide sequence ID" value="NZ_BQKE01000001.1"/>
</dbReference>
<comment type="caution">
    <text evidence="2">The sequence shown here is derived from an EMBL/GenBank/DDBJ whole genome shotgun (WGS) entry which is preliminary data.</text>
</comment>
<reference evidence="2 3" key="1">
    <citation type="submission" date="2021-12" db="EMBL/GenBank/DDBJ databases">
        <title>Genome sequencing of bacteria with rrn-lacking chromosome and rrn-plasmid.</title>
        <authorList>
            <person name="Anda M."/>
            <person name="Iwasaki W."/>
        </authorList>
    </citation>
    <scope>NUCLEOTIDE SEQUENCE [LARGE SCALE GENOMIC DNA]</scope>
    <source>
        <strain evidence="2 3">NBRC 15940</strain>
    </source>
</reference>
<evidence type="ECO:0000313" key="2">
    <source>
        <dbReference type="EMBL" id="GJM61146.1"/>
    </source>
</evidence>
<accession>A0AAN4VW98</accession>